<name>A0A4Q9LAM7_9MICR</name>
<organism evidence="3 4">
    <name type="scientific">Hamiltosporidium magnivora</name>
    <dbReference type="NCBI Taxonomy" id="148818"/>
    <lineage>
        <taxon>Eukaryota</taxon>
        <taxon>Fungi</taxon>
        <taxon>Fungi incertae sedis</taxon>
        <taxon>Microsporidia</taxon>
        <taxon>Dubosqiidae</taxon>
        <taxon>Hamiltosporidium</taxon>
    </lineage>
</organism>
<dbReference type="SUPFAM" id="SSF50978">
    <property type="entry name" value="WD40 repeat-like"/>
    <property type="match status" value="1"/>
</dbReference>
<dbReference type="AlphaFoldDB" id="A0A4Q9LAM7"/>
<sequence>MSENPKINLKDIMSARFQNPKFVYDGKRMRNMAIRKAVDYSSAIIYHRNFTKNIPIQTTSHYDVSDHIIALKLPHHHVSSYNYSSYGTSEITNSSFAQENQMNETDQNSNQRTSMNTHSTAYDTTFTLNTKFAHASINKTRCPVNTLRWTPDGRRCISGTSTGEFTLWNGYSFNFETILQAHESAVRSMCWAPSAQFLVSGDSLGTVKYWHPSMNNIQIIQAHNESIRDICFAHSDSKFCTASDDGTIKIFDTKDCKEESSMSGHGWDVRVAQWHPYKSLIASGGKDNLIKLWDPRMHTEILTLHIHKNTVLALKWLTRNSSDSVCNYLLTGGKDQVIKMVDIRTFKEVCTYKGHRKEVTALCAHPTINNMFVSGGAEGTIYYWQSFKEEPVATTTEHEGTIWCIDYHPLGHIMASGSVDQSVRFWIRNRPGLGDGESVEVEDSEEGVNVQRIPGLL</sequence>
<dbReference type="PANTHER" id="PTHR22836:SF0">
    <property type="entry name" value="PRE-MRNA 3' END PROCESSING PROTEIN WDR33"/>
    <property type="match status" value="1"/>
</dbReference>
<evidence type="ECO:0000313" key="3">
    <source>
        <dbReference type="EMBL" id="TBU04071.1"/>
    </source>
</evidence>
<comment type="caution">
    <text evidence="3">The sequence shown here is derived from an EMBL/GenBank/DDBJ whole genome shotgun (WGS) entry which is preliminary data.</text>
</comment>
<dbReference type="CDD" id="cd00200">
    <property type="entry name" value="WD40"/>
    <property type="match status" value="1"/>
</dbReference>
<gene>
    <name evidence="3" type="ORF">CWI39_0859p0010</name>
</gene>
<keyword evidence="2" id="KW-0853">WD repeat</keyword>
<feature type="repeat" description="WD" evidence="2">
    <location>
        <begin position="262"/>
        <end position="303"/>
    </location>
</feature>
<protein>
    <recommendedName>
        <fullName evidence="1">Polyadenylation factor subunit 2</fullName>
    </recommendedName>
</protein>
<dbReference type="VEuPathDB" id="MicrosporidiaDB:CWI36_0919p0010"/>
<feature type="repeat" description="WD" evidence="2">
    <location>
        <begin position="220"/>
        <end position="261"/>
    </location>
</feature>
<dbReference type="PROSITE" id="PS50294">
    <property type="entry name" value="WD_REPEATS_REGION"/>
    <property type="match status" value="5"/>
</dbReference>
<evidence type="ECO:0000256" key="2">
    <source>
        <dbReference type="PROSITE-ProRule" id="PRU00221"/>
    </source>
</evidence>
<dbReference type="PANTHER" id="PTHR22836">
    <property type="entry name" value="WD40 REPEAT PROTEIN"/>
    <property type="match status" value="1"/>
</dbReference>
<feature type="repeat" description="WD" evidence="2">
    <location>
        <begin position="395"/>
        <end position="426"/>
    </location>
</feature>
<proteinExistence type="predicted"/>
<evidence type="ECO:0000256" key="1">
    <source>
        <dbReference type="ARBA" id="ARBA00026154"/>
    </source>
</evidence>
<dbReference type="InterPro" id="IPR045245">
    <property type="entry name" value="Pfs2-like"/>
</dbReference>
<dbReference type="InterPro" id="IPR036322">
    <property type="entry name" value="WD40_repeat_dom_sf"/>
</dbReference>
<dbReference type="SMART" id="SM00320">
    <property type="entry name" value="WD40"/>
    <property type="match status" value="7"/>
</dbReference>
<feature type="repeat" description="WD" evidence="2">
    <location>
        <begin position="179"/>
        <end position="210"/>
    </location>
</feature>
<dbReference type="Pfam" id="PF00400">
    <property type="entry name" value="WD40"/>
    <property type="match status" value="5"/>
</dbReference>
<dbReference type="Gene3D" id="2.130.10.10">
    <property type="entry name" value="YVTN repeat-like/Quinoprotein amine dehydrogenase"/>
    <property type="match status" value="2"/>
</dbReference>
<dbReference type="GO" id="GO:0005847">
    <property type="term" value="C:mRNA cleavage and polyadenylation specificity factor complex"/>
    <property type="evidence" value="ECO:0007669"/>
    <property type="project" value="TreeGrafter"/>
</dbReference>
<reference evidence="3 4" key="1">
    <citation type="submission" date="2017-12" db="EMBL/GenBank/DDBJ databases">
        <authorList>
            <person name="Pombert J.-F."/>
            <person name="Haag K.L."/>
            <person name="Ebert D."/>
        </authorList>
    </citation>
    <scope>NUCLEOTIDE SEQUENCE [LARGE SCALE GENOMIC DNA]</scope>
    <source>
        <strain evidence="3">IL-BN-2</strain>
    </source>
</reference>
<evidence type="ECO:0000313" key="4">
    <source>
        <dbReference type="Proteomes" id="UP000293045"/>
    </source>
</evidence>
<dbReference type="EMBL" id="PIXR01000859">
    <property type="protein sequence ID" value="TBU04071.1"/>
    <property type="molecule type" value="Genomic_DNA"/>
</dbReference>
<dbReference type="InterPro" id="IPR001680">
    <property type="entry name" value="WD40_rpt"/>
</dbReference>
<dbReference type="VEuPathDB" id="MicrosporidiaDB:CWI39_0859p0010"/>
<dbReference type="PROSITE" id="PS50082">
    <property type="entry name" value="WD_REPEATS_2"/>
    <property type="match status" value="5"/>
</dbReference>
<feature type="repeat" description="WD" evidence="2">
    <location>
        <begin position="352"/>
        <end position="394"/>
    </location>
</feature>
<dbReference type="Proteomes" id="UP000293045">
    <property type="component" value="Unassembled WGS sequence"/>
</dbReference>
<dbReference type="GO" id="GO:0031124">
    <property type="term" value="P:mRNA 3'-end processing"/>
    <property type="evidence" value="ECO:0007669"/>
    <property type="project" value="InterPro"/>
</dbReference>
<dbReference type="InterPro" id="IPR015943">
    <property type="entry name" value="WD40/YVTN_repeat-like_dom_sf"/>
</dbReference>
<accession>A0A4Q9LAM7</accession>